<evidence type="ECO:0000313" key="2">
    <source>
        <dbReference type="Proteomes" id="UP000008022"/>
    </source>
</evidence>
<sequence length="103" mass="12119">MAEWWRRRSCIWGVENRRNCRESVGWEGEKVWDPRLARPFWLAKVGQREKCFGQPDGLAIRLANLLEHDFDLKLPKFGLESELRCHCPPRTTVQIGRKKAMLG</sequence>
<dbReference type="HOGENOM" id="CLU_2268195_0_0_1"/>
<reference evidence="2" key="1">
    <citation type="submission" date="2013-06" db="EMBL/GenBank/DDBJ databases">
        <authorList>
            <person name="Zhao Q."/>
        </authorList>
    </citation>
    <scope>NUCLEOTIDE SEQUENCE</scope>
    <source>
        <strain evidence="2">cv. W1943</strain>
    </source>
</reference>
<dbReference type="Gramene" id="ORUFI03G09150.1">
    <property type="protein sequence ID" value="ORUFI03G09150.1"/>
    <property type="gene ID" value="ORUFI03G09150"/>
</dbReference>
<reference evidence="1" key="2">
    <citation type="submission" date="2015-06" db="UniProtKB">
        <authorList>
            <consortium name="EnsemblPlants"/>
        </authorList>
    </citation>
    <scope>IDENTIFICATION</scope>
</reference>
<protein>
    <submittedName>
        <fullName evidence="1">Uncharacterized protein</fullName>
    </submittedName>
</protein>
<accession>A0A0E0NRV1</accession>
<name>A0A0E0NRV1_ORYRU</name>
<keyword evidence="2" id="KW-1185">Reference proteome</keyword>
<evidence type="ECO:0000313" key="1">
    <source>
        <dbReference type="EnsemblPlants" id="ORUFI03G09150.1"/>
    </source>
</evidence>
<proteinExistence type="predicted"/>
<dbReference type="EnsemblPlants" id="ORUFI03G09150.1">
    <property type="protein sequence ID" value="ORUFI03G09150.1"/>
    <property type="gene ID" value="ORUFI03G09150"/>
</dbReference>
<dbReference type="Proteomes" id="UP000008022">
    <property type="component" value="Unassembled WGS sequence"/>
</dbReference>
<dbReference type="AlphaFoldDB" id="A0A0E0NRV1"/>
<organism evidence="1 2">
    <name type="scientific">Oryza rufipogon</name>
    <name type="common">Brownbeard rice</name>
    <name type="synonym">Asian wild rice</name>
    <dbReference type="NCBI Taxonomy" id="4529"/>
    <lineage>
        <taxon>Eukaryota</taxon>
        <taxon>Viridiplantae</taxon>
        <taxon>Streptophyta</taxon>
        <taxon>Embryophyta</taxon>
        <taxon>Tracheophyta</taxon>
        <taxon>Spermatophyta</taxon>
        <taxon>Magnoliopsida</taxon>
        <taxon>Liliopsida</taxon>
        <taxon>Poales</taxon>
        <taxon>Poaceae</taxon>
        <taxon>BOP clade</taxon>
        <taxon>Oryzoideae</taxon>
        <taxon>Oryzeae</taxon>
        <taxon>Oryzinae</taxon>
        <taxon>Oryza</taxon>
    </lineage>
</organism>